<keyword evidence="5" id="KW-1185">Reference proteome</keyword>
<feature type="region of interest" description="Disordered" evidence="2">
    <location>
        <begin position="139"/>
        <end position="257"/>
    </location>
</feature>
<feature type="compositionally biased region" description="Basic residues" evidence="2">
    <location>
        <begin position="464"/>
        <end position="473"/>
    </location>
</feature>
<dbReference type="PANTHER" id="PTHR22166">
    <property type="entry name" value="ENDOPLASMIC RETICULUM JUNCTION FORMATION PROTEIN LUNAPARK"/>
    <property type="match status" value="1"/>
</dbReference>
<evidence type="ECO:0000313" key="4">
    <source>
        <dbReference type="EMBL" id="KAG0288060.1"/>
    </source>
</evidence>
<evidence type="ECO:0000259" key="3">
    <source>
        <dbReference type="Pfam" id="PF10058"/>
    </source>
</evidence>
<organism evidence="4 5">
    <name type="scientific">Linnemannia gamsii</name>
    <dbReference type="NCBI Taxonomy" id="64522"/>
    <lineage>
        <taxon>Eukaryota</taxon>
        <taxon>Fungi</taxon>
        <taxon>Fungi incertae sedis</taxon>
        <taxon>Mucoromycota</taxon>
        <taxon>Mortierellomycotina</taxon>
        <taxon>Mortierellomycetes</taxon>
        <taxon>Mortierellales</taxon>
        <taxon>Mortierellaceae</taxon>
        <taxon>Linnemannia</taxon>
    </lineage>
</organism>
<accession>A0ABQ7JZ96</accession>
<feature type="compositionally biased region" description="Basic and acidic residues" evidence="2">
    <location>
        <begin position="358"/>
        <end position="371"/>
    </location>
</feature>
<protein>
    <recommendedName>
        <fullName evidence="1">Endoplasmic reticulum junction formation protein lunapark</fullName>
    </recommendedName>
</protein>
<keyword evidence="1" id="KW-0863">Zinc-finger</keyword>
<keyword evidence="1" id="KW-0256">Endoplasmic reticulum</keyword>
<feature type="transmembrane region" description="Helical" evidence="1">
    <location>
        <begin position="48"/>
        <end position="67"/>
    </location>
</feature>
<feature type="compositionally biased region" description="Polar residues" evidence="2">
    <location>
        <begin position="328"/>
        <end position="344"/>
    </location>
</feature>
<proteinExistence type="inferred from homology"/>
<feature type="compositionally biased region" description="Basic residues" evidence="2">
    <location>
        <begin position="372"/>
        <end position="382"/>
    </location>
</feature>
<dbReference type="InterPro" id="IPR040115">
    <property type="entry name" value="Lnp"/>
</dbReference>
<feature type="transmembrane region" description="Helical" evidence="1">
    <location>
        <begin position="79"/>
        <end position="103"/>
    </location>
</feature>
<feature type="region of interest" description="Disordered" evidence="2">
    <location>
        <begin position="325"/>
        <end position="473"/>
    </location>
</feature>
<dbReference type="InterPro" id="IPR019273">
    <property type="entry name" value="Lunapark_Znf"/>
</dbReference>
<gene>
    <name evidence="4" type="ORF">BGZ96_008095</name>
</gene>
<keyword evidence="1" id="KW-1133">Transmembrane helix</keyword>
<dbReference type="Pfam" id="PF10058">
    <property type="entry name" value="Zn_ribbon_10"/>
    <property type="match status" value="1"/>
</dbReference>
<comment type="caution">
    <text evidence="4">The sequence shown here is derived from an EMBL/GenBank/DDBJ whole genome shotgun (WGS) entry which is preliminary data.</text>
</comment>
<feature type="compositionally biased region" description="Polar residues" evidence="2">
    <location>
        <begin position="146"/>
        <end position="156"/>
    </location>
</feature>
<comment type="similarity">
    <text evidence="1">Belongs to the lunapark family.</text>
</comment>
<feature type="compositionally biased region" description="Low complexity" evidence="2">
    <location>
        <begin position="220"/>
        <end position="237"/>
    </location>
</feature>
<dbReference type="Proteomes" id="UP001194696">
    <property type="component" value="Unassembled WGS sequence"/>
</dbReference>
<dbReference type="EMBL" id="JAAAIM010000437">
    <property type="protein sequence ID" value="KAG0288060.1"/>
    <property type="molecule type" value="Genomic_DNA"/>
</dbReference>
<keyword evidence="1" id="KW-0812">Transmembrane</keyword>
<feature type="compositionally biased region" description="Basic and acidic residues" evidence="2">
    <location>
        <begin position="419"/>
        <end position="430"/>
    </location>
</feature>
<sequence length="473" mass="52827">MGGIISRLRQSNDSDYEKILSDLDSNIRKAEMRLSAVNLREKRMMGLWLIYSVLSWIGYTAVFGFYLHQQYYEDPQKWALAFAAVVLGIPVIYSGRSAIALWYKRAKTNEESQLSLLRADQRLKVEELKKKTAYYSTKTLLERYDPSSQQQRSNGARPSGPDGRSNPAQQNGQPRRQEPNMVDPGLRQRQGQGVINGPMNPALQGRPMGMSSGMQPQPPHMGQGPQGQHNGPRGPQHMPYGPGQPNNGMSPSYGSPSNERHWYDKIVDVIVGEEGPDTKYALICGQCFAHNGLALPQEIEDIQYVCPKCNFFNASRRKTRLAAAGIRSSPNPDSTLLRAQQQPLPFSREPSPAPSMDRLPRPDDHRPDDHHQHHQHQHHHHHDGPGLSEGTSPEPVSHHVPTGEHSSESDDIEFVNNWHDSDAEGAHHDEESEDEDTDGAQGYIVGSEEVVESKPAKSANKTKTTGKKKSKRT</sequence>
<comment type="subcellular location">
    <subcellularLocation>
        <location evidence="1">Endoplasmic reticulum membrane</location>
        <topology evidence="1">Multi-pass membrane protein</topology>
    </subcellularLocation>
</comment>
<name>A0ABQ7JZ96_9FUNG</name>
<evidence type="ECO:0000256" key="1">
    <source>
        <dbReference type="RuleBase" id="RU367073"/>
    </source>
</evidence>
<evidence type="ECO:0000256" key="2">
    <source>
        <dbReference type="SAM" id="MobiDB-lite"/>
    </source>
</evidence>
<feature type="compositionally biased region" description="Polar residues" evidence="2">
    <location>
        <begin position="244"/>
        <end position="257"/>
    </location>
</feature>
<keyword evidence="1" id="KW-0862">Zinc</keyword>
<reference evidence="4 5" key="1">
    <citation type="journal article" date="2020" name="Fungal Divers.">
        <title>Resolving the Mortierellaceae phylogeny through synthesis of multi-gene phylogenetics and phylogenomics.</title>
        <authorList>
            <person name="Vandepol N."/>
            <person name="Liber J."/>
            <person name="Desiro A."/>
            <person name="Na H."/>
            <person name="Kennedy M."/>
            <person name="Barry K."/>
            <person name="Grigoriev I.V."/>
            <person name="Miller A.N."/>
            <person name="O'Donnell K."/>
            <person name="Stajich J.E."/>
            <person name="Bonito G."/>
        </authorList>
    </citation>
    <scope>NUCLEOTIDE SEQUENCE [LARGE SCALE GENOMIC DNA]</scope>
    <source>
        <strain evidence="4 5">AD045</strain>
    </source>
</reference>
<keyword evidence="1" id="KW-0472">Membrane</keyword>
<comment type="domain">
    <text evidence="1">The C4-type zinc finger motif is necessary both for its ER three-way tubular junction localization and formation.</text>
</comment>
<evidence type="ECO:0000313" key="5">
    <source>
        <dbReference type="Proteomes" id="UP001194696"/>
    </source>
</evidence>
<dbReference type="PANTHER" id="PTHR22166:SF12">
    <property type="entry name" value="ENDOPLASMIC RETICULUM JUNCTION FORMATION PROTEIN LUNAPARK"/>
    <property type="match status" value="1"/>
</dbReference>
<comment type="function">
    <text evidence="1">Plays a role in determining ER morphology.</text>
</comment>
<keyword evidence="1" id="KW-0479">Metal-binding</keyword>
<feature type="domain" description="Lunapark zinc ribbon" evidence="3">
    <location>
        <begin position="262"/>
        <end position="313"/>
    </location>
</feature>